<dbReference type="Proteomes" id="UP001164250">
    <property type="component" value="Chromosome 4"/>
</dbReference>
<protein>
    <submittedName>
        <fullName evidence="1">Uncharacterized protein</fullName>
    </submittedName>
</protein>
<evidence type="ECO:0000313" key="2">
    <source>
        <dbReference type="Proteomes" id="UP001164250"/>
    </source>
</evidence>
<comment type="caution">
    <text evidence="1">The sequence shown here is derived from an EMBL/GenBank/DDBJ whole genome shotgun (WGS) entry which is preliminary data.</text>
</comment>
<gene>
    <name evidence="1" type="ORF">Patl1_21428</name>
</gene>
<organism evidence="1 2">
    <name type="scientific">Pistacia atlantica</name>
    <dbReference type="NCBI Taxonomy" id="434234"/>
    <lineage>
        <taxon>Eukaryota</taxon>
        <taxon>Viridiplantae</taxon>
        <taxon>Streptophyta</taxon>
        <taxon>Embryophyta</taxon>
        <taxon>Tracheophyta</taxon>
        <taxon>Spermatophyta</taxon>
        <taxon>Magnoliopsida</taxon>
        <taxon>eudicotyledons</taxon>
        <taxon>Gunneridae</taxon>
        <taxon>Pentapetalae</taxon>
        <taxon>rosids</taxon>
        <taxon>malvids</taxon>
        <taxon>Sapindales</taxon>
        <taxon>Anacardiaceae</taxon>
        <taxon>Pistacia</taxon>
    </lineage>
</organism>
<accession>A0ACC1BNC3</accession>
<keyword evidence="2" id="KW-1185">Reference proteome</keyword>
<dbReference type="EMBL" id="CM047900">
    <property type="protein sequence ID" value="KAJ0100450.1"/>
    <property type="molecule type" value="Genomic_DNA"/>
</dbReference>
<evidence type="ECO:0000313" key="1">
    <source>
        <dbReference type="EMBL" id="KAJ0100450.1"/>
    </source>
</evidence>
<name>A0ACC1BNC3_9ROSI</name>
<proteinExistence type="predicted"/>
<sequence>MNFQAGSDGNLYIDSTENPQFSTQLSNSDNISIFTNTEESHLSTPVESNSKRSRGGNFTAEEDLLIGSTWLNTSLDVVQGNEQKHKTYWARFWEYFHKYKNFESERTQVSLMNRWSTIQLATNKFCGCYAQIESRNQSGVNEQDKIANAKFLYQELNKCKFQFEHCWNVLRLQPKWKEDCQKKKPIKKKDKSPTPISKTQVNFRDDNITSPDFVDIERPPGRKAEKDKKKRKGKDMENDSTGSYVNLLQEMRDEKRQFNEKKLELFEKAYIQGQERLAYEQEKLRLEQMKEDERIMAIDPVGMPQMLANFYIQRQKEISERRSKN</sequence>
<reference evidence="2" key="1">
    <citation type="journal article" date="2023" name="G3 (Bethesda)">
        <title>Genome assembly and association tests identify interacting loci associated with vigor, precocity, and sex in interspecific pistachio rootstocks.</title>
        <authorList>
            <person name="Palmer W."/>
            <person name="Jacygrad E."/>
            <person name="Sagayaradj S."/>
            <person name="Cavanaugh K."/>
            <person name="Han R."/>
            <person name="Bertier L."/>
            <person name="Beede B."/>
            <person name="Kafkas S."/>
            <person name="Golino D."/>
            <person name="Preece J."/>
            <person name="Michelmore R."/>
        </authorList>
    </citation>
    <scope>NUCLEOTIDE SEQUENCE [LARGE SCALE GENOMIC DNA]</scope>
</reference>